<dbReference type="Gene3D" id="3.40.50.1010">
    <property type="entry name" value="5'-nuclease"/>
    <property type="match status" value="1"/>
</dbReference>
<proteinExistence type="inferred from homology"/>
<dbReference type="InParanoid" id="A0A7R8YNT0"/>
<comment type="similarity">
    <text evidence="1">Belongs to the asteroid family.</text>
</comment>
<sequence>MGVRGLTSYIARNAERYLEPYELHDCDLVIDGDNLSCNLFKDVSGCNAAFGGDYDAFYRSVVNFFHLLSECNIRPFVLLDGGYEAKKLKSVEQRLRSKIGLVKHLNPTQSKPLFPLMMREVFVDALRDCGVSVMRCIFEADDELAVLARKLNCPVLSYDSDFYIHNVKYIPLVTLTLKVHTKNTMDQQNARKLRQCEAKNIAKRTQLKPEESETKLSKKGKHKTVKYLDCCIYTIKNLAGQYLKMEMLPLFAALLGNDYIERRAFKKFYTQLGFRGRNNTVAKQQKRIKAILKWLRHETKESAIEKILTRVPKEQRPRLQQRLESATSGYSCETSEAFDFFELNEEEFGGEGEEGSDEDFEEVCSSTDEEGDEEEIDENEDPEVGSGEETEEEEISEGEEEEANNDNEEDDNAGSDSDGENDDATSIEEHLGEVDPSSLPTVIPEWLKQRIFNAELPRYFSDLIHLRIYINNPQVENFLFEDCNEIALKILQYIFTIVNQPATPELRYLTRVVRLTKVHYRILQPLEMQFTYDPDVVDIENFKAIFLDFGDHEEIFEHIKKLPNHLQLYFLMISYWARSTKRSTHIHLHSLIISLLVLGIIDSKVEPIRDLKRFQKRFGKIATKARKAKAASTEVSVETEKKESDQTETNDAKQTVNSEKKIRPIPDRIKFIPKSDCILVMESLLKYFHLNECFQRRHNDFSSTILHGFSEFQSVFYHLSALNAVFNYPFEPVRISQCFNGMFLYNIYASLKNRPDIQYYVLHYILNESETMAEFYTYLVEWCSDIMPLLEKNDTNKSSINKKLAKQKKKIPLTDIVQNVNLMRDGDDMIAPESNSDESEYNDLNNKFCMLLKVR</sequence>
<dbReference type="InterPro" id="IPR029060">
    <property type="entry name" value="PIN-like_dom_sf"/>
</dbReference>
<evidence type="ECO:0000256" key="1">
    <source>
        <dbReference type="ARBA" id="ARBA00007398"/>
    </source>
</evidence>
<feature type="region of interest" description="Disordered" evidence="2">
    <location>
        <begin position="347"/>
        <end position="424"/>
    </location>
</feature>
<evidence type="ECO:0008006" key="5">
    <source>
        <dbReference type="Google" id="ProtNLM"/>
    </source>
</evidence>
<dbReference type="InterPro" id="IPR026832">
    <property type="entry name" value="Asteroid"/>
</dbReference>
<reference evidence="3 4" key="1">
    <citation type="submission" date="2020-11" db="EMBL/GenBank/DDBJ databases">
        <authorList>
            <person name="Wallbank WR R."/>
            <person name="Pardo Diaz C."/>
            <person name="Kozak K."/>
            <person name="Martin S."/>
            <person name="Jiggins C."/>
            <person name="Moest M."/>
            <person name="Warren A I."/>
            <person name="Generalovic N T."/>
            <person name="Byers J.R.P. K."/>
            <person name="Montejo-Kovacevich G."/>
            <person name="Yen C E."/>
        </authorList>
    </citation>
    <scope>NUCLEOTIDE SEQUENCE [LARGE SCALE GENOMIC DNA]</scope>
</reference>
<evidence type="ECO:0000313" key="4">
    <source>
        <dbReference type="Proteomes" id="UP000594454"/>
    </source>
</evidence>
<evidence type="ECO:0000256" key="2">
    <source>
        <dbReference type="SAM" id="MobiDB-lite"/>
    </source>
</evidence>
<dbReference type="OrthoDB" id="25987at2759"/>
<keyword evidence="4" id="KW-1185">Reference proteome</keyword>
<dbReference type="SUPFAM" id="SSF88723">
    <property type="entry name" value="PIN domain-like"/>
    <property type="match status" value="1"/>
</dbReference>
<dbReference type="EMBL" id="LR899009">
    <property type="protein sequence ID" value="CAD7080001.1"/>
    <property type="molecule type" value="Genomic_DNA"/>
</dbReference>
<dbReference type="CDD" id="cd18676">
    <property type="entry name" value="PIN_asteroid-like"/>
    <property type="match status" value="1"/>
</dbReference>
<dbReference type="PANTHER" id="PTHR15665:SF1">
    <property type="entry name" value="PROTEIN ASTEROID HOMOLOG 1"/>
    <property type="match status" value="1"/>
</dbReference>
<dbReference type="AlphaFoldDB" id="A0A7R8YNT0"/>
<dbReference type="FunCoup" id="A0A7R8YNT0">
    <property type="interactions" value="668"/>
</dbReference>
<gene>
    <name evidence="3" type="ORF">HERILL_LOCUS3180</name>
</gene>
<feature type="region of interest" description="Disordered" evidence="2">
    <location>
        <begin position="632"/>
        <end position="659"/>
    </location>
</feature>
<name>A0A7R8YNT0_HERIL</name>
<accession>A0A7R8YNT0</accession>
<protein>
    <recommendedName>
        <fullName evidence="5">Protein asteroid</fullName>
    </recommendedName>
</protein>
<organism evidence="3 4">
    <name type="scientific">Hermetia illucens</name>
    <name type="common">Black soldier fly</name>
    <dbReference type="NCBI Taxonomy" id="343691"/>
    <lineage>
        <taxon>Eukaryota</taxon>
        <taxon>Metazoa</taxon>
        <taxon>Ecdysozoa</taxon>
        <taxon>Arthropoda</taxon>
        <taxon>Hexapoda</taxon>
        <taxon>Insecta</taxon>
        <taxon>Pterygota</taxon>
        <taxon>Neoptera</taxon>
        <taxon>Endopterygota</taxon>
        <taxon>Diptera</taxon>
        <taxon>Brachycera</taxon>
        <taxon>Stratiomyomorpha</taxon>
        <taxon>Stratiomyidae</taxon>
        <taxon>Hermetiinae</taxon>
        <taxon>Hermetia</taxon>
    </lineage>
</organism>
<dbReference type="OMA" id="VMRCVFE"/>
<dbReference type="PANTHER" id="PTHR15665">
    <property type="entry name" value="ASTEROID PROTEIN"/>
    <property type="match status" value="1"/>
</dbReference>
<dbReference type="Proteomes" id="UP000594454">
    <property type="component" value="Chromosome 1"/>
</dbReference>
<feature type="compositionally biased region" description="Polar residues" evidence="2">
    <location>
        <begin position="647"/>
        <end position="657"/>
    </location>
</feature>
<evidence type="ECO:0000313" key="3">
    <source>
        <dbReference type="EMBL" id="CAD7080001.1"/>
    </source>
</evidence>